<evidence type="ECO:0000256" key="4">
    <source>
        <dbReference type="ARBA" id="ARBA00010858"/>
    </source>
</evidence>
<evidence type="ECO:0000256" key="1">
    <source>
        <dbReference type="ARBA" id="ARBA00002582"/>
    </source>
</evidence>
<comment type="similarity">
    <text evidence="4">Belongs to the oleosin family.</text>
</comment>
<feature type="compositionally biased region" description="Polar residues" evidence="9">
    <location>
        <begin position="1"/>
        <end position="16"/>
    </location>
</feature>
<feature type="region of interest" description="Disordered" evidence="9">
    <location>
        <begin position="1"/>
        <end position="24"/>
    </location>
</feature>
<keyword evidence="6 10" id="KW-0812">Transmembrane</keyword>
<name>A0AAV0D0M8_9ASTE</name>
<gene>
    <name evidence="11" type="ORF">CEPIT_LOCUS11116</name>
</gene>
<dbReference type="GO" id="GO:0010344">
    <property type="term" value="P:seed oilbody biogenesis"/>
    <property type="evidence" value="ECO:0007669"/>
    <property type="project" value="TreeGrafter"/>
</dbReference>
<protein>
    <recommendedName>
        <fullName evidence="13">Oleosin</fullName>
    </recommendedName>
</protein>
<evidence type="ECO:0008006" key="13">
    <source>
        <dbReference type="Google" id="ProtNLM"/>
    </source>
</evidence>
<evidence type="ECO:0000256" key="8">
    <source>
        <dbReference type="ARBA" id="ARBA00023136"/>
    </source>
</evidence>
<dbReference type="Pfam" id="PF01277">
    <property type="entry name" value="Oleosin"/>
    <property type="match status" value="1"/>
</dbReference>
<evidence type="ECO:0000256" key="2">
    <source>
        <dbReference type="ARBA" id="ARBA00004141"/>
    </source>
</evidence>
<reference evidence="11" key="1">
    <citation type="submission" date="2022-07" db="EMBL/GenBank/DDBJ databases">
        <authorList>
            <person name="Macas J."/>
            <person name="Novak P."/>
            <person name="Neumann P."/>
        </authorList>
    </citation>
    <scope>NUCLEOTIDE SEQUENCE</scope>
</reference>
<evidence type="ECO:0000256" key="5">
    <source>
        <dbReference type="ARBA" id="ARBA00022677"/>
    </source>
</evidence>
<feature type="transmembrane region" description="Helical" evidence="10">
    <location>
        <begin position="84"/>
        <end position="107"/>
    </location>
</feature>
<evidence type="ECO:0000256" key="9">
    <source>
        <dbReference type="SAM" id="MobiDB-lite"/>
    </source>
</evidence>
<keyword evidence="8 10" id="KW-0472">Membrane</keyword>
<keyword evidence="12" id="KW-1185">Reference proteome</keyword>
<feature type="transmembrane region" description="Helical" evidence="10">
    <location>
        <begin position="36"/>
        <end position="64"/>
    </location>
</feature>
<keyword evidence="5" id="KW-0551">Lipid droplet</keyword>
<evidence type="ECO:0000256" key="6">
    <source>
        <dbReference type="ARBA" id="ARBA00022692"/>
    </source>
</evidence>
<dbReference type="EMBL" id="CAMAPF010000062">
    <property type="protein sequence ID" value="CAH9090052.1"/>
    <property type="molecule type" value="Genomic_DNA"/>
</dbReference>
<evidence type="ECO:0000313" key="12">
    <source>
        <dbReference type="Proteomes" id="UP001152523"/>
    </source>
</evidence>
<dbReference type="Proteomes" id="UP001152523">
    <property type="component" value="Unassembled WGS sequence"/>
</dbReference>
<accession>A0AAV0D0M8</accession>
<dbReference type="PANTHER" id="PTHR33203:SF44">
    <property type="entry name" value="OLEOSIN 20.3 KDA"/>
    <property type="match status" value="1"/>
</dbReference>
<dbReference type="GO" id="GO:0012511">
    <property type="term" value="C:monolayer-surrounded lipid storage body"/>
    <property type="evidence" value="ECO:0007669"/>
    <property type="project" value="InterPro"/>
</dbReference>
<evidence type="ECO:0000256" key="10">
    <source>
        <dbReference type="SAM" id="Phobius"/>
    </source>
</evidence>
<dbReference type="PANTHER" id="PTHR33203">
    <property type="entry name" value="OLEOSIN"/>
    <property type="match status" value="1"/>
</dbReference>
<comment type="caution">
    <text evidence="11">The sequence shown here is derived from an EMBL/GenBank/DDBJ whole genome shotgun (WGS) entry which is preliminary data.</text>
</comment>
<dbReference type="GO" id="GO:0016020">
    <property type="term" value="C:membrane"/>
    <property type="evidence" value="ECO:0007669"/>
    <property type="project" value="UniProtKB-SubCell"/>
</dbReference>
<comment type="function">
    <text evidence="1">May have a structural role to stabilize the lipid body during desiccation of the seed by preventing coalescence of the oil. Probably interacts with both lipid and phospholipid moieties of lipid bodies. May also provide recognition signals for specific lipase anchorage in lipolysis during seedling growth.</text>
</comment>
<comment type="subcellular location">
    <subcellularLocation>
        <location evidence="3">Lipid droplet</location>
    </subcellularLocation>
    <subcellularLocation>
        <location evidence="2">Membrane</location>
        <topology evidence="2">Multi-pass membrane protein</topology>
    </subcellularLocation>
</comment>
<evidence type="ECO:0000256" key="7">
    <source>
        <dbReference type="ARBA" id="ARBA00022989"/>
    </source>
</evidence>
<evidence type="ECO:0000256" key="3">
    <source>
        <dbReference type="ARBA" id="ARBA00004502"/>
    </source>
</evidence>
<dbReference type="AlphaFoldDB" id="A0AAV0D0M8"/>
<dbReference type="GO" id="GO:0019915">
    <property type="term" value="P:lipid storage"/>
    <property type="evidence" value="ECO:0007669"/>
    <property type="project" value="TreeGrafter"/>
</dbReference>
<keyword evidence="7 10" id="KW-1133">Transmembrane helix</keyword>
<proteinExistence type="inferred from homology"/>
<dbReference type="InterPro" id="IPR000136">
    <property type="entry name" value="Oleosin"/>
</dbReference>
<organism evidence="11 12">
    <name type="scientific">Cuscuta epithymum</name>
    <dbReference type="NCBI Taxonomy" id="186058"/>
    <lineage>
        <taxon>Eukaryota</taxon>
        <taxon>Viridiplantae</taxon>
        <taxon>Streptophyta</taxon>
        <taxon>Embryophyta</taxon>
        <taxon>Tracheophyta</taxon>
        <taxon>Spermatophyta</taxon>
        <taxon>Magnoliopsida</taxon>
        <taxon>eudicotyledons</taxon>
        <taxon>Gunneridae</taxon>
        <taxon>Pentapetalae</taxon>
        <taxon>asterids</taxon>
        <taxon>lamiids</taxon>
        <taxon>Solanales</taxon>
        <taxon>Convolvulaceae</taxon>
        <taxon>Cuscuteae</taxon>
        <taxon>Cuscuta</taxon>
        <taxon>Cuscuta subgen. Cuscuta</taxon>
    </lineage>
</organism>
<sequence>MDSRYSQAPRQNQQYGRDTGKNLNLLPENGPSTGQVLAIVALIPIGTIFLGLAGISFLISMIGLGLSLPVYLLFSPVLVPATMVIGLAVTGVLTSGAFGITGLPSLWRLINYFSQGRSSIMPAEKMDYAKKVMQNAMVQVGQKTQDVGQTIQNKA</sequence>
<dbReference type="GO" id="GO:0050826">
    <property type="term" value="P:response to freezing"/>
    <property type="evidence" value="ECO:0007669"/>
    <property type="project" value="TreeGrafter"/>
</dbReference>
<evidence type="ECO:0000313" key="11">
    <source>
        <dbReference type="EMBL" id="CAH9090052.1"/>
    </source>
</evidence>